<dbReference type="Pfam" id="PF11322">
    <property type="entry name" value="DUF3124"/>
    <property type="match status" value="1"/>
</dbReference>
<proteinExistence type="predicted"/>
<evidence type="ECO:0000313" key="2">
    <source>
        <dbReference type="EMBL" id="SFJ68350.1"/>
    </source>
</evidence>
<feature type="transmembrane region" description="Helical" evidence="1">
    <location>
        <begin position="12"/>
        <end position="29"/>
    </location>
</feature>
<dbReference type="AlphaFoldDB" id="A0A1I3TCM3"/>
<dbReference type="EMBL" id="FOQD01000029">
    <property type="protein sequence ID" value="SFJ68350.1"/>
    <property type="molecule type" value="Genomic_DNA"/>
</dbReference>
<dbReference type="Proteomes" id="UP000199518">
    <property type="component" value="Unassembled WGS sequence"/>
</dbReference>
<organism evidence="2 3">
    <name type="scientific">Planctomicrobium piriforme</name>
    <dbReference type="NCBI Taxonomy" id="1576369"/>
    <lineage>
        <taxon>Bacteria</taxon>
        <taxon>Pseudomonadati</taxon>
        <taxon>Planctomycetota</taxon>
        <taxon>Planctomycetia</taxon>
        <taxon>Planctomycetales</taxon>
        <taxon>Planctomycetaceae</taxon>
        <taxon>Planctomicrobium</taxon>
    </lineage>
</organism>
<protein>
    <recommendedName>
        <fullName evidence="4">DUF3124 domain-containing protein</fullName>
    </recommendedName>
</protein>
<dbReference type="RefSeq" id="WP_217647197.1">
    <property type="nucleotide sequence ID" value="NZ_FOQD01000029.1"/>
</dbReference>
<evidence type="ECO:0008006" key="4">
    <source>
        <dbReference type="Google" id="ProtNLM"/>
    </source>
</evidence>
<keyword evidence="1" id="KW-0812">Transmembrane</keyword>
<keyword evidence="1" id="KW-1133">Transmembrane helix</keyword>
<keyword evidence="1" id="KW-0472">Membrane</keyword>
<evidence type="ECO:0000313" key="3">
    <source>
        <dbReference type="Proteomes" id="UP000199518"/>
    </source>
</evidence>
<reference evidence="3" key="1">
    <citation type="submission" date="2016-10" db="EMBL/GenBank/DDBJ databases">
        <authorList>
            <person name="Varghese N."/>
            <person name="Submissions S."/>
        </authorList>
    </citation>
    <scope>NUCLEOTIDE SEQUENCE [LARGE SCALE GENOMIC DNA]</scope>
    <source>
        <strain evidence="3">DSM 26348</strain>
    </source>
</reference>
<dbReference type="InterPro" id="IPR021471">
    <property type="entry name" value="DUF3124"/>
</dbReference>
<sequence>MSQNDQSFQRSILLIAGIGVGVLALFAFFSNNNAREAPRATGMSAFQKPVSDVVADPATAAGELRTHFVPAYSHIYVDSGQPFRLTVTLSFRNTDPQSPLTIHSVRYYDTAGKLIRDELSQPLIVAPLGTKEFLVAENDFSGGSGANFLIDWSSGDQQISTPLAESIMIGTAQQQGVSFASRGVEVTRRP</sequence>
<name>A0A1I3TCM3_9PLAN</name>
<evidence type="ECO:0000256" key="1">
    <source>
        <dbReference type="SAM" id="Phobius"/>
    </source>
</evidence>
<keyword evidence="3" id="KW-1185">Reference proteome</keyword>
<dbReference type="STRING" id="1576369.SAMN05421753_1299"/>
<accession>A0A1I3TCM3</accession>
<gene>
    <name evidence="2" type="ORF">SAMN05421753_1299</name>
</gene>